<dbReference type="AlphaFoldDB" id="A0A5C1PUP3"/>
<dbReference type="OrthoDB" id="9770715at2"/>
<organism evidence="2 3">
    <name type="scientific">Sphaerotilus sulfidivorans</name>
    <dbReference type="NCBI Taxonomy" id="639200"/>
    <lineage>
        <taxon>Bacteria</taxon>
        <taxon>Pseudomonadati</taxon>
        <taxon>Pseudomonadota</taxon>
        <taxon>Betaproteobacteria</taxon>
        <taxon>Burkholderiales</taxon>
        <taxon>Sphaerotilaceae</taxon>
        <taxon>Sphaerotilus</taxon>
    </lineage>
</organism>
<dbReference type="PROSITE" id="PS51833">
    <property type="entry name" value="HDOD"/>
    <property type="match status" value="1"/>
</dbReference>
<gene>
    <name evidence="2" type="ORF">EWH46_00340</name>
</gene>
<accession>A0A5C1PUP3</accession>
<evidence type="ECO:0000313" key="2">
    <source>
        <dbReference type="EMBL" id="QEM99364.1"/>
    </source>
</evidence>
<protein>
    <submittedName>
        <fullName evidence="2">HDOD domain-containing protein</fullName>
    </submittedName>
</protein>
<evidence type="ECO:0000313" key="3">
    <source>
        <dbReference type="Proteomes" id="UP000323522"/>
    </source>
</evidence>
<proteinExistence type="predicted"/>
<dbReference type="InterPro" id="IPR013976">
    <property type="entry name" value="HDOD"/>
</dbReference>
<evidence type="ECO:0000259" key="1">
    <source>
        <dbReference type="PROSITE" id="PS51833"/>
    </source>
</evidence>
<name>A0A5C1PUP3_9BURK</name>
<dbReference type="Gene3D" id="1.10.3210.10">
    <property type="entry name" value="Hypothetical protein af1432"/>
    <property type="match status" value="1"/>
</dbReference>
<dbReference type="InterPro" id="IPR052340">
    <property type="entry name" value="RNase_Y/CdgJ"/>
</dbReference>
<dbReference type="PANTHER" id="PTHR33525">
    <property type="match status" value="1"/>
</dbReference>
<dbReference type="Proteomes" id="UP000323522">
    <property type="component" value="Chromosome"/>
</dbReference>
<dbReference type="EMBL" id="CP035708">
    <property type="protein sequence ID" value="QEM99364.1"/>
    <property type="molecule type" value="Genomic_DNA"/>
</dbReference>
<sequence length="355" mass="37315">MKAKVVPVNFHCGAARAWGARDNDAHGENTTSERAALPDLPGKCTVTGHPRCTTGVSRRTLKACSTPSWGSEKHVPLPAPLRSLQADLPACPRVLLELQTLMRDDERALPEIAALIESDMALAAAVVRTVNSAMYGLLRRVETVGEALRYLGTREVVAISYASALRAAFPPSPRMNALWRTAGLSGLLMGRSAAALGVDPLQAHTAGLFARSGQALMLAHLGPAYEAMLEAFGTDATALDAAETSAWGIGHAAYGSVLCASWGLAGPVVSFVRERVRAPAQRPPLEPMLRRLLALGAATEALLHEDGGPGAPAALSALSGLPASADLPEQALRDAVAPHWHQLGELRARGLQIID</sequence>
<reference evidence="2 3" key="1">
    <citation type="submission" date="2019-02" db="EMBL/GenBank/DDBJ databases">
        <title>Complete Genome Sequence and Methylome Analysis of Sphaerotilus natans subsp. sulfidivorans D-507.</title>
        <authorList>
            <person name="Fomenkov A."/>
            <person name="Gridneva E."/>
            <person name="Smolyakov D."/>
            <person name="Dubinina G."/>
            <person name="Vincze T."/>
            <person name="Grabovich M."/>
            <person name="Roberts R.J."/>
        </authorList>
    </citation>
    <scope>NUCLEOTIDE SEQUENCE [LARGE SCALE GENOMIC DNA]</scope>
    <source>
        <strain evidence="2 3">D-507</strain>
    </source>
</reference>
<dbReference type="PANTHER" id="PTHR33525:SF4">
    <property type="entry name" value="CYCLIC DI-GMP PHOSPHODIESTERASE CDGJ"/>
    <property type="match status" value="1"/>
</dbReference>
<feature type="domain" description="HDOD" evidence="1">
    <location>
        <begin position="88"/>
        <end position="278"/>
    </location>
</feature>
<dbReference type="SUPFAM" id="SSF109604">
    <property type="entry name" value="HD-domain/PDEase-like"/>
    <property type="match status" value="1"/>
</dbReference>
<dbReference type="Pfam" id="PF08668">
    <property type="entry name" value="HDOD"/>
    <property type="match status" value="1"/>
</dbReference>
<dbReference type="KEGG" id="snn:EWH46_00340"/>